<dbReference type="GO" id="GO:0004888">
    <property type="term" value="F:transmembrane signaling receptor activity"/>
    <property type="evidence" value="ECO:0007669"/>
    <property type="project" value="InterPro"/>
</dbReference>
<keyword evidence="5 7" id="KW-0807">Transducer</keyword>
<dbReference type="PANTHER" id="PTHR32089:SF119">
    <property type="entry name" value="METHYL-ACCEPTING CHEMOTAXIS PROTEIN CTPL"/>
    <property type="match status" value="1"/>
</dbReference>
<evidence type="ECO:0000256" key="1">
    <source>
        <dbReference type="ARBA" id="ARBA00004141"/>
    </source>
</evidence>
<evidence type="ECO:0000256" key="6">
    <source>
        <dbReference type="ARBA" id="ARBA00029447"/>
    </source>
</evidence>
<dbReference type="Gene3D" id="1.10.287.950">
    <property type="entry name" value="Methyl-accepting chemotaxis protein"/>
    <property type="match status" value="1"/>
</dbReference>
<sequence>MSSTITTKLLATLVTVFSLVLASSTAYQYWQQKELMNSVLSEQLHDKASNYFDSLNMMMLTGTMAQKETLRQKALAQDGIEQVKVLRADAVSKLYGPGQPNQAPEDEIDQRALNGELVIEPISAEWGKGLVVALPMKASENYRGTNCVSCHMAPEGEVLGAIRLEYNLSHVNSMISQRTIIAVTIMATFGFIGFLLTLFLIRKFIVRPIQKTSRYMQSVSESKDLSKRIQHKNKDEIGQLSVAINSFMDTVSHSLEKVQETSHHLTSSAAGLTDVAQVTDQAAHNQQNETSDVQTNIEQMQSQQVQVEQATDDASSLIKHTTSIAEQSAGQAHNASTEIKSLVTDIEQVKVNIVELNDQTAEVSTILEVIKGIAEQTNLLALNAAIEAARAGEQGRGFAVVADEVRQLASRTSQATGSIENIISQFQKDSETSLASVDTVCETAHERSNEIEALSVAMSEVVTEMQQALSHAQSIQQQTSNTTHISQQVQHKVEIITQHADDTSQSAAKTRDISMNLEQLSEHLESLINQFTLSRKN</sequence>
<dbReference type="CDD" id="cd06225">
    <property type="entry name" value="HAMP"/>
    <property type="match status" value="1"/>
</dbReference>
<dbReference type="SMART" id="SM00304">
    <property type="entry name" value="HAMP"/>
    <property type="match status" value="1"/>
</dbReference>
<dbReference type="KEGG" id="vct:JV59_33075"/>
<dbReference type="InterPro" id="IPR004089">
    <property type="entry name" value="MCPsignal_dom"/>
</dbReference>
<dbReference type="EMBL" id="JXXR01000020">
    <property type="protein sequence ID" value="KJY69250.1"/>
    <property type="molecule type" value="Genomic_DNA"/>
</dbReference>
<reference evidence="11 13" key="1">
    <citation type="submission" date="2014-10" db="EMBL/GenBank/DDBJ databases">
        <title>The Complete Genome Sequence for the Shellfish Pathogen Vibrio coralliilyticus RE98 Isolated from a Shellfish Hatchery.</title>
        <authorList>
            <person name="Richards G.P."/>
            <person name="Bono J.L."/>
            <person name="Watson M.A."/>
            <person name="Needleman D.S."/>
        </authorList>
    </citation>
    <scope>NUCLEOTIDE SEQUENCE [LARGE SCALE GENOMIC DNA]</scope>
    <source>
        <strain evidence="11 13">RE98</strain>
    </source>
</reference>
<proteinExistence type="inferred from homology"/>
<evidence type="ECO:0000313" key="12">
    <source>
        <dbReference type="EMBL" id="KJY69250.1"/>
    </source>
</evidence>
<dbReference type="Pfam" id="PF00015">
    <property type="entry name" value="MCPsignal"/>
    <property type="match status" value="1"/>
</dbReference>
<keyword evidence="4 8" id="KW-0472">Membrane</keyword>
<dbReference type="SUPFAM" id="SSF58104">
    <property type="entry name" value="Methyl-accepting chemotaxis protein (MCP) signaling domain"/>
    <property type="match status" value="1"/>
</dbReference>
<reference evidence="12" key="2">
    <citation type="journal article" date="2015" name="BMC Genomics">
        <title>Genome mining reveals unlocked bioactive potential of marine Gram-negative bacteria.</title>
        <authorList>
            <person name="Machado H."/>
            <person name="Sonnenschein E.C."/>
            <person name="Melchiorsen J."/>
            <person name="Gram L."/>
        </authorList>
    </citation>
    <scope>NUCLEOTIDE SEQUENCE</scope>
    <source>
        <strain evidence="12">S2052</strain>
    </source>
</reference>
<dbReference type="GeneID" id="93942456"/>
<evidence type="ECO:0000256" key="3">
    <source>
        <dbReference type="ARBA" id="ARBA00022989"/>
    </source>
</evidence>
<dbReference type="RefSeq" id="WP_006958905.1">
    <property type="nucleotide sequence ID" value="NZ_CP009264.1"/>
</dbReference>
<dbReference type="SMART" id="SM00283">
    <property type="entry name" value="MA"/>
    <property type="match status" value="1"/>
</dbReference>
<comment type="similarity">
    <text evidence="6">Belongs to the methyl-accepting chemotaxis (MCP) protein family.</text>
</comment>
<feature type="transmembrane region" description="Helical" evidence="8">
    <location>
        <begin position="180"/>
        <end position="201"/>
    </location>
</feature>
<evidence type="ECO:0000256" key="8">
    <source>
        <dbReference type="SAM" id="Phobius"/>
    </source>
</evidence>
<evidence type="ECO:0000256" key="5">
    <source>
        <dbReference type="ARBA" id="ARBA00023224"/>
    </source>
</evidence>
<feature type="domain" description="HAMP" evidence="10">
    <location>
        <begin position="203"/>
        <end position="256"/>
    </location>
</feature>
<dbReference type="PANTHER" id="PTHR32089">
    <property type="entry name" value="METHYL-ACCEPTING CHEMOTAXIS PROTEIN MCPB"/>
    <property type="match status" value="1"/>
</dbReference>
<feature type="domain" description="Methyl-accepting transducer" evidence="9">
    <location>
        <begin position="261"/>
        <end position="497"/>
    </location>
</feature>
<evidence type="ECO:0000313" key="13">
    <source>
        <dbReference type="Proteomes" id="UP000030081"/>
    </source>
</evidence>
<dbReference type="GO" id="GO:0016020">
    <property type="term" value="C:membrane"/>
    <property type="evidence" value="ECO:0007669"/>
    <property type="project" value="UniProtKB-SubCell"/>
</dbReference>
<dbReference type="AlphaFoldDB" id="A0A097QL08"/>
<dbReference type="Pfam" id="PF00672">
    <property type="entry name" value="HAMP"/>
    <property type="match status" value="1"/>
</dbReference>
<dbReference type="Gene3D" id="3.30.450.290">
    <property type="match status" value="1"/>
</dbReference>
<comment type="subcellular location">
    <subcellularLocation>
        <location evidence="1">Membrane</location>
        <topology evidence="1">Multi-pass membrane protein</topology>
    </subcellularLocation>
</comment>
<dbReference type="Proteomes" id="UP000030081">
    <property type="component" value="Chromosome 1"/>
</dbReference>
<dbReference type="OrthoDB" id="2489132at2"/>
<dbReference type="GO" id="GO:0006935">
    <property type="term" value="P:chemotaxis"/>
    <property type="evidence" value="ECO:0007669"/>
    <property type="project" value="InterPro"/>
</dbReference>
<dbReference type="KEGG" id="vcy:IX92_05490"/>
<evidence type="ECO:0000259" key="9">
    <source>
        <dbReference type="PROSITE" id="PS50111"/>
    </source>
</evidence>
<gene>
    <name evidence="11" type="ORF">IX92_05490</name>
    <name evidence="12" type="ORF">TW71_18425</name>
</gene>
<dbReference type="PROSITE" id="PS50885">
    <property type="entry name" value="HAMP"/>
    <property type="match status" value="1"/>
</dbReference>
<dbReference type="eggNOG" id="COG0840">
    <property type="taxonomic scope" value="Bacteria"/>
</dbReference>
<evidence type="ECO:0000256" key="4">
    <source>
        <dbReference type="ARBA" id="ARBA00023136"/>
    </source>
</evidence>
<evidence type="ECO:0000256" key="7">
    <source>
        <dbReference type="PROSITE-ProRule" id="PRU00284"/>
    </source>
</evidence>
<protein>
    <submittedName>
        <fullName evidence="12">Chemotaxis protein</fullName>
    </submittedName>
</protein>
<dbReference type="FunFam" id="1.10.287.950:FF:000001">
    <property type="entry name" value="Methyl-accepting chemotaxis sensory transducer"/>
    <property type="match status" value="1"/>
</dbReference>
<evidence type="ECO:0000313" key="11">
    <source>
        <dbReference type="EMBL" id="AIW18529.1"/>
    </source>
</evidence>
<dbReference type="PROSITE" id="PS50111">
    <property type="entry name" value="CHEMOTAXIS_TRANSDUC_2"/>
    <property type="match status" value="1"/>
</dbReference>
<dbReference type="STRING" id="190893.BA953_02835"/>
<dbReference type="PRINTS" id="PR00260">
    <property type="entry name" value="CHEMTRNSDUCR"/>
</dbReference>
<dbReference type="GO" id="GO:0007165">
    <property type="term" value="P:signal transduction"/>
    <property type="evidence" value="ECO:0007669"/>
    <property type="project" value="UniProtKB-KW"/>
</dbReference>
<organism evidence="12">
    <name type="scientific">Vibrio coralliilyticus</name>
    <dbReference type="NCBI Taxonomy" id="190893"/>
    <lineage>
        <taxon>Bacteria</taxon>
        <taxon>Pseudomonadati</taxon>
        <taxon>Pseudomonadota</taxon>
        <taxon>Gammaproteobacteria</taxon>
        <taxon>Vibrionales</taxon>
        <taxon>Vibrionaceae</taxon>
        <taxon>Vibrio</taxon>
    </lineage>
</organism>
<evidence type="ECO:0000256" key="2">
    <source>
        <dbReference type="ARBA" id="ARBA00022692"/>
    </source>
</evidence>
<dbReference type="EMBL" id="CP009617">
    <property type="protein sequence ID" value="AIW18529.1"/>
    <property type="molecule type" value="Genomic_DNA"/>
</dbReference>
<accession>A0A097QL08</accession>
<dbReference type="InterPro" id="IPR004090">
    <property type="entry name" value="Chemotax_Me-accpt_rcpt"/>
</dbReference>
<evidence type="ECO:0000259" key="10">
    <source>
        <dbReference type="PROSITE" id="PS50885"/>
    </source>
</evidence>
<keyword evidence="13" id="KW-1185">Reference proteome</keyword>
<keyword evidence="3 8" id="KW-1133">Transmembrane helix</keyword>
<name>A0A097QL08_9VIBR</name>
<keyword evidence="2 8" id="KW-0812">Transmembrane</keyword>
<dbReference type="InterPro" id="IPR003660">
    <property type="entry name" value="HAMP_dom"/>
</dbReference>